<accession>A0A9Q9AQQ4</accession>
<dbReference type="InterPro" id="IPR038883">
    <property type="entry name" value="AN11006-like"/>
</dbReference>
<organism evidence="1 2">
    <name type="scientific">Septoria linicola</name>
    <dbReference type="NCBI Taxonomy" id="215465"/>
    <lineage>
        <taxon>Eukaryota</taxon>
        <taxon>Fungi</taxon>
        <taxon>Dikarya</taxon>
        <taxon>Ascomycota</taxon>
        <taxon>Pezizomycotina</taxon>
        <taxon>Dothideomycetes</taxon>
        <taxon>Dothideomycetidae</taxon>
        <taxon>Mycosphaerellales</taxon>
        <taxon>Mycosphaerellaceae</taxon>
        <taxon>Septoria</taxon>
    </lineage>
</organism>
<gene>
    <name evidence="1" type="ORF">Slin15195_G070080</name>
</gene>
<protein>
    <submittedName>
        <fullName evidence="1">Uncharacterized protein</fullName>
    </submittedName>
</protein>
<dbReference type="Proteomes" id="UP001056384">
    <property type="component" value="Chromosome 5"/>
</dbReference>
<dbReference type="PANTHER" id="PTHR42085:SF2">
    <property type="entry name" value="F-BOX DOMAIN-CONTAINING PROTEIN"/>
    <property type="match status" value="1"/>
</dbReference>
<sequence length="327" mass="38048">MGKSKRKKAAKVPEVASFMPLDSATALQLRDIGSKKPSADFEVGASALYLTDEERADVEAFRDRYNQYQADSKKRALAKAFRILDLPPEVRVRIYEILFEEEQFQGHSRNKDHRVGHVLAFAITPDIARVCRTFRKECLPLFFASHEFVVPVGTNLNYRGILRKTGAKPRFWADRQVEAVAKRSGVLNFKKPVKDAIRFIGDDAVFRNIKFRVYEAEWWTFNRSLKRWADQYAILQCRITFRRGQLHIDVKEDDWHPALKSKFQGFHHNRTEAEPEDVQVMVDEFRRIVAEIESKEGCKGLKLKDIERMVKVFRLKPPGVKDYTKVE</sequence>
<keyword evidence="2" id="KW-1185">Reference proteome</keyword>
<evidence type="ECO:0000313" key="2">
    <source>
        <dbReference type="Proteomes" id="UP001056384"/>
    </source>
</evidence>
<dbReference type="EMBL" id="CP099422">
    <property type="protein sequence ID" value="USW53689.1"/>
    <property type="molecule type" value="Genomic_DNA"/>
</dbReference>
<name>A0A9Q9AQQ4_9PEZI</name>
<evidence type="ECO:0000313" key="1">
    <source>
        <dbReference type="EMBL" id="USW53689.1"/>
    </source>
</evidence>
<dbReference type="AlphaFoldDB" id="A0A9Q9AQQ4"/>
<dbReference type="PANTHER" id="PTHR42085">
    <property type="entry name" value="F-BOX DOMAIN-CONTAINING PROTEIN"/>
    <property type="match status" value="1"/>
</dbReference>
<proteinExistence type="predicted"/>
<reference evidence="1" key="1">
    <citation type="submission" date="2022-06" db="EMBL/GenBank/DDBJ databases">
        <title>Complete genome sequences of two strains of the flax pathogen Septoria linicola.</title>
        <authorList>
            <person name="Lapalu N."/>
            <person name="Simon A."/>
            <person name="Demenou B."/>
            <person name="Paumier D."/>
            <person name="Guillot M.-P."/>
            <person name="Gout L."/>
            <person name="Valade R."/>
        </authorList>
    </citation>
    <scope>NUCLEOTIDE SEQUENCE</scope>
    <source>
        <strain evidence="1">SE15195</strain>
    </source>
</reference>